<comment type="caution">
    <text evidence="1">The sequence shown here is derived from an EMBL/GenBank/DDBJ whole genome shotgun (WGS) entry which is preliminary data.</text>
</comment>
<gene>
    <name evidence="1" type="ORF">CLV31_104296</name>
</gene>
<accession>A0A326RSG5</accession>
<reference evidence="1 2" key="1">
    <citation type="submission" date="2018-06" db="EMBL/GenBank/DDBJ databases">
        <title>Genomic Encyclopedia of Archaeal and Bacterial Type Strains, Phase II (KMG-II): from individual species to whole genera.</title>
        <authorList>
            <person name="Goeker M."/>
        </authorList>
    </citation>
    <scope>NUCLEOTIDE SEQUENCE [LARGE SCALE GENOMIC DNA]</scope>
    <source>
        <strain evidence="1 2">T4</strain>
    </source>
</reference>
<organism evidence="1 2">
    <name type="scientific">Algoriphagus aquaeductus</name>
    <dbReference type="NCBI Taxonomy" id="475299"/>
    <lineage>
        <taxon>Bacteria</taxon>
        <taxon>Pseudomonadati</taxon>
        <taxon>Bacteroidota</taxon>
        <taxon>Cytophagia</taxon>
        <taxon>Cytophagales</taxon>
        <taxon>Cyclobacteriaceae</taxon>
        <taxon>Algoriphagus</taxon>
    </lineage>
</organism>
<proteinExistence type="predicted"/>
<evidence type="ECO:0000313" key="1">
    <source>
        <dbReference type="EMBL" id="PZV84642.1"/>
    </source>
</evidence>
<sequence>MAELVDLHFLVDRLGYIEKARSNAGFFCFQPYLPETFPKF</sequence>
<dbReference type="Proteomes" id="UP000248917">
    <property type="component" value="Unassembled WGS sequence"/>
</dbReference>
<name>A0A326RSG5_9BACT</name>
<dbReference type="AlphaFoldDB" id="A0A326RSG5"/>
<dbReference type="EMBL" id="QKTX01000004">
    <property type="protein sequence ID" value="PZV84642.1"/>
    <property type="molecule type" value="Genomic_DNA"/>
</dbReference>
<evidence type="ECO:0000313" key="2">
    <source>
        <dbReference type="Proteomes" id="UP000248917"/>
    </source>
</evidence>
<protein>
    <submittedName>
        <fullName evidence="1">Uncharacterized protein</fullName>
    </submittedName>
</protein>
<keyword evidence="2" id="KW-1185">Reference proteome</keyword>